<dbReference type="GO" id="GO:0016887">
    <property type="term" value="F:ATP hydrolysis activity"/>
    <property type="evidence" value="ECO:0007669"/>
    <property type="project" value="InterPro"/>
</dbReference>
<accession>A0A164ZTZ8</accession>
<evidence type="ECO:0000256" key="4">
    <source>
        <dbReference type="ARBA" id="ARBA00022723"/>
    </source>
</evidence>
<evidence type="ECO:0000256" key="1">
    <source>
        <dbReference type="ARBA" id="ARBA00004141"/>
    </source>
</evidence>
<sequence length="1221" mass="131372">MRFHYPHPTEAPSQMNISSVYVANLHCASCVHTIHEVLQELTPPPASISVSIVSQSVTIEHSPYLTLKAIQQALEHAGFDIPSLEDQFGDPGPSSGRRQRHVDHCTKCQEEEGQDHGDHTAEASVPTTSQVIPSKSSLPSSPMSSSPGFIASYSIGGMTCASCSTTITHQLSEIPGLSEVKVDLLGNSLSLVAESQKLAQEVVEHVDDLGYEANIVNINPIPPPQLTHTPTKYVATYSIGGMTCASCSTTITKQLSEIQGLSEVKVDLLGNSMTLVASSEQQVKEVIEHVEDIGYECSIVDVKPQQQGMESKEPVELSRTVSIRIDGMFCQHCPEQVMATLETFRSNPAWDFQIKKPVGGPSDPILTISYIPHSPDFTIRSILTALSSASSPSGSGQPFMATIHHPPSLESLSAKMQIKERQALLWRLIFTVVLAIPTFIIGIVFTTLIHSTNSLHIYFNAPLSPNHTGSVSRMVWALFILATPVEFYSAGLFHRRSIKELRALWRRGSRTPILMRFIRFGSMNLLISLGVSVAYFSSIALLAIAATTPPSEANEGTTTTYFDSVVFLTMFLLIGRFLEAYSKSRTADAVSALGKLRPKSALLLTPGPSDIPATKEGRYAPSDSDLESGSTSSNVLDEKDISSYTNSVPVDLLELGDIIRVLPGSSPAADGVIVSTSHQPNAFAFDESSLTGESRPAHKKEGDMVYVGTICKGRPVDVEITKIGGETMLDQIVQVVRQGQTKRAPIERVADHLTAYFVPCVVFLSLITWIIWLVLGEANALPAGYLDIPIGGWPVWSLRFAIAVFVVACPCGIGLAAPTALLVGSGLAANFGILVRGGGEAFQEAANIDVVVFDKTGTLTRGDTPTVGEGDVVMTENDSPWKETTSLEMVYALESGSTHPVATAVTAYCKAQGISTADIEPSHVEEVAGRGIKGSFAGKYNADAVIGNEMWVRDHHAVIAPEHQETLESWKAQGKSVVLLALRSTQETSSTPESDRPFVLVAMFATSDPLREEAAEVVQRLQEDGIGTWMISGDNEVTAKAVAKTVGIPEHNVIAGVLPHEKAERVRWLQSTAMKRGRQGWRKTLFGERPGGRAVIAMCGDGINDAPALASADVSIAIGSGSDVAISSASFILVSSNLWSILTLTDLSRAVFRRIKFNFGWALMYNLAAVPIAAGVIYPAGHARLDPVWASLAMALSSVSVVTSSLLLKLYREPRELRGKA</sequence>
<feature type="transmembrane region" description="Helical" evidence="10">
    <location>
        <begin position="424"/>
        <end position="449"/>
    </location>
</feature>
<comment type="subcellular location">
    <subcellularLocation>
        <location evidence="1">Membrane</location>
        <topology evidence="1">Multi-pass membrane protein</topology>
    </subcellularLocation>
</comment>
<evidence type="ECO:0000259" key="12">
    <source>
        <dbReference type="PROSITE" id="PS50846"/>
    </source>
</evidence>
<protein>
    <submittedName>
        <fullName evidence="13">Heavy metal translocatin</fullName>
    </submittedName>
</protein>
<evidence type="ECO:0000256" key="2">
    <source>
        <dbReference type="ARBA" id="ARBA00006024"/>
    </source>
</evidence>
<dbReference type="InterPro" id="IPR018303">
    <property type="entry name" value="ATPase_P-typ_P_site"/>
</dbReference>
<keyword evidence="3 10" id="KW-0812">Transmembrane</keyword>
<dbReference type="InterPro" id="IPR006121">
    <property type="entry name" value="HMA_dom"/>
</dbReference>
<feature type="transmembrane region" description="Helical" evidence="10">
    <location>
        <begin position="795"/>
        <end position="817"/>
    </location>
</feature>
<dbReference type="InterPro" id="IPR001757">
    <property type="entry name" value="P_typ_ATPase"/>
</dbReference>
<dbReference type="PANTHER" id="PTHR43520">
    <property type="entry name" value="ATP7, ISOFORM B"/>
    <property type="match status" value="1"/>
</dbReference>
<feature type="transmembrane region" description="Helical" evidence="10">
    <location>
        <begin position="525"/>
        <end position="546"/>
    </location>
</feature>
<dbReference type="EMBL" id="KV419396">
    <property type="protein sequence ID" value="KZS98067.1"/>
    <property type="molecule type" value="Genomic_DNA"/>
</dbReference>
<dbReference type="InterPro" id="IPR036412">
    <property type="entry name" value="HAD-like_sf"/>
</dbReference>
<organism evidence="13 14">
    <name type="scientific">Sistotremastrum niveocremeum HHB9708</name>
    <dbReference type="NCBI Taxonomy" id="1314777"/>
    <lineage>
        <taxon>Eukaryota</taxon>
        <taxon>Fungi</taxon>
        <taxon>Dikarya</taxon>
        <taxon>Basidiomycota</taxon>
        <taxon>Agaricomycotina</taxon>
        <taxon>Agaricomycetes</taxon>
        <taxon>Sistotremastrales</taxon>
        <taxon>Sistotremastraceae</taxon>
        <taxon>Sertulicium</taxon>
        <taxon>Sertulicium niveocremeum</taxon>
    </lineage>
</organism>
<dbReference type="SUPFAM" id="SSF81665">
    <property type="entry name" value="Calcium ATPase, transmembrane domain M"/>
    <property type="match status" value="1"/>
</dbReference>
<feature type="domain" description="HMA" evidence="12">
    <location>
        <begin position="149"/>
        <end position="214"/>
    </location>
</feature>
<dbReference type="AlphaFoldDB" id="A0A164ZTZ8"/>
<keyword evidence="9 10" id="KW-0472">Membrane</keyword>
<evidence type="ECO:0000256" key="5">
    <source>
        <dbReference type="ARBA" id="ARBA00022741"/>
    </source>
</evidence>
<feature type="region of interest" description="Disordered" evidence="11">
    <location>
        <begin position="604"/>
        <end position="634"/>
    </location>
</feature>
<evidence type="ECO:0000256" key="7">
    <source>
        <dbReference type="ARBA" id="ARBA00022967"/>
    </source>
</evidence>
<dbReference type="PANTHER" id="PTHR43520:SF32">
    <property type="entry name" value="COPPER RESISTANCE P-TYPE ATPASE (EUROFUNG)"/>
    <property type="match status" value="1"/>
</dbReference>
<dbReference type="PRINTS" id="PR00119">
    <property type="entry name" value="CATATPASE"/>
</dbReference>
<keyword evidence="8 10" id="KW-1133">Transmembrane helix</keyword>
<dbReference type="PROSITE" id="PS50846">
    <property type="entry name" value="HMA_2"/>
    <property type="match status" value="3"/>
</dbReference>
<feature type="compositionally biased region" description="Basic and acidic residues" evidence="11">
    <location>
        <begin position="109"/>
        <end position="121"/>
    </location>
</feature>
<dbReference type="GO" id="GO:0043682">
    <property type="term" value="F:P-type divalent copper transporter activity"/>
    <property type="evidence" value="ECO:0007669"/>
    <property type="project" value="TreeGrafter"/>
</dbReference>
<dbReference type="GO" id="GO:0016020">
    <property type="term" value="C:membrane"/>
    <property type="evidence" value="ECO:0007669"/>
    <property type="project" value="UniProtKB-SubCell"/>
</dbReference>
<feature type="domain" description="HMA" evidence="12">
    <location>
        <begin position="233"/>
        <end position="298"/>
    </location>
</feature>
<reference evidence="13 14" key="1">
    <citation type="journal article" date="2016" name="Mol. Biol. Evol.">
        <title>Comparative Genomics of Early-Diverging Mushroom-Forming Fungi Provides Insights into the Origins of Lignocellulose Decay Capabilities.</title>
        <authorList>
            <person name="Nagy L.G."/>
            <person name="Riley R."/>
            <person name="Tritt A."/>
            <person name="Adam C."/>
            <person name="Daum C."/>
            <person name="Floudas D."/>
            <person name="Sun H."/>
            <person name="Yadav J.S."/>
            <person name="Pangilinan J."/>
            <person name="Larsson K.H."/>
            <person name="Matsuura K."/>
            <person name="Barry K."/>
            <person name="Labutti K."/>
            <person name="Kuo R."/>
            <person name="Ohm R.A."/>
            <person name="Bhattacharya S.S."/>
            <person name="Shirouzu T."/>
            <person name="Yoshinaga Y."/>
            <person name="Martin F.M."/>
            <person name="Grigoriev I.V."/>
            <person name="Hibbett D.S."/>
        </authorList>
    </citation>
    <scope>NUCLEOTIDE SEQUENCE [LARGE SCALE GENOMIC DNA]</scope>
    <source>
        <strain evidence="13 14">HHB9708</strain>
    </source>
</reference>
<feature type="transmembrane region" description="Helical" evidence="10">
    <location>
        <begin position="558"/>
        <end position="578"/>
    </location>
</feature>
<keyword evidence="7" id="KW-1278">Translocase</keyword>
<evidence type="ECO:0000256" key="11">
    <source>
        <dbReference type="SAM" id="MobiDB-lite"/>
    </source>
</evidence>
<evidence type="ECO:0000256" key="8">
    <source>
        <dbReference type="ARBA" id="ARBA00022989"/>
    </source>
</evidence>
<dbReference type="Pfam" id="PF00702">
    <property type="entry name" value="Hydrolase"/>
    <property type="match status" value="1"/>
</dbReference>
<keyword evidence="5 10" id="KW-0547">Nucleotide-binding</keyword>
<keyword evidence="4 10" id="KW-0479">Metal-binding</keyword>
<name>A0A164ZTZ8_9AGAM</name>
<gene>
    <name evidence="13" type="ORF">SISNIDRAFT_405846</name>
</gene>
<dbReference type="InterPro" id="IPR027256">
    <property type="entry name" value="P-typ_ATPase_IB"/>
</dbReference>
<dbReference type="GO" id="GO:0005524">
    <property type="term" value="F:ATP binding"/>
    <property type="evidence" value="ECO:0007669"/>
    <property type="project" value="UniProtKB-UniRule"/>
</dbReference>
<dbReference type="GO" id="GO:0005507">
    <property type="term" value="F:copper ion binding"/>
    <property type="evidence" value="ECO:0007669"/>
    <property type="project" value="TreeGrafter"/>
</dbReference>
<evidence type="ECO:0000313" key="14">
    <source>
        <dbReference type="Proteomes" id="UP000076722"/>
    </source>
</evidence>
<dbReference type="GO" id="GO:0055070">
    <property type="term" value="P:copper ion homeostasis"/>
    <property type="evidence" value="ECO:0007669"/>
    <property type="project" value="TreeGrafter"/>
</dbReference>
<dbReference type="SUPFAM" id="SSF56784">
    <property type="entry name" value="HAD-like"/>
    <property type="match status" value="1"/>
</dbReference>
<dbReference type="InterPro" id="IPR008250">
    <property type="entry name" value="ATPase_P-typ_transduc_dom_A_sf"/>
</dbReference>
<dbReference type="InterPro" id="IPR023299">
    <property type="entry name" value="ATPase_P-typ_cyto_dom_N"/>
</dbReference>
<feature type="domain" description="HMA" evidence="12">
    <location>
        <begin position="16"/>
        <end position="82"/>
    </location>
</feature>
<keyword evidence="6 10" id="KW-0067">ATP-binding</keyword>
<dbReference type="InterPro" id="IPR023298">
    <property type="entry name" value="ATPase_P-typ_TM_dom_sf"/>
</dbReference>
<dbReference type="Gene3D" id="2.70.150.10">
    <property type="entry name" value="Calcium-transporting ATPase, cytoplasmic transduction domain A"/>
    <property type="match status" value="1"/>
</dbReference>
<dbReference type="Pfam" id="PF00403">
    <property type="entry name" value="HMA"/>
    <property type="match status" value="3"/>
</dbReference>
<evidence type="ECO:0000256" key="10">
    <source>
        <dbReference type="RuleBase" id="RU362081"/>
    </source>
</evidence>
<dbReference type="OrthoDB" id="432719at2759"/>
<comment type="similarity">
    <text evidence="2 10">Belongs to the cation transport ATPase (P-type) (TC 3.A.3) family. Type IB subfamily.</text>
</comment>
<dbReference type="FunFam" id="3.30.70.100:FF:000001">
    <property type="entry name" value="ATPase copper transporting beta"/>
    <property type="match status" value="1"/>
</dbReference>
<dbReference type="Gene3D" id="3.40.50.1000">
    <property type="entry name" value="HAD superfamily/HAD-like"/>
    <property type="match status" value="1"/>
</dbReference>
<dbReference type="NCBIfam" id="TIGR01494">
    <property type="entry name" value="ATPase_P-type"/>
    <property type="match status" value="1"/>
</dbReference>
<dbReference type="SFLD" id="SFLDF00027">
    <property type="entry name" value="p-type_atpase"/>
    <property type="match status" value="1"/>
</dbReference>
<dbReference type="NCBIfam" id="TIGR01525">
    <property type="entry name" value="ATPase-IB_hvy"/>
    <property type="match status" value="1"/>
</dbReference>
<dbReference type="InterPro" id="IPR044492">
    <property type="entry name" value="P_typ_ATPase_HD_dom"/>
</dbReference>
<dbReference type="CDD" id="cd02094">
    <property type="entry name" value="P-type_ATPase_Cu-like"/>
    <property type="match status" value="1"/>
</dbReference>
<evidence type="ECO:0000313" key="13">
    <source>
        <dbReference type="EMBL" id="KZS98067.1"/>
    </source>
</evidence>
<dbReference type="Pfam" id="PF00122">
    <property type="entry name" value="E1-E2_ATPase"/>
    <property type="match status" value="1"/>
</dbReference>
<dbReference type="Proteomes" id="UP000076722">
    <property type="component" value="Unassembled WGS sequence"/>
</dbReference>
<dbReference type="InterPro" id="IPR059000">
    <property type="entry name" value="ATPase_P-type_domA"/>
</dbReference>
<feature type="transmembrane region" description="Helical" evidence="10">
    <location>
        <begin position="1187"/>
        <end position="1208"/>
    </location>
</feature>
<dbReference type="InterPro" id="IPR023214">
    <property type="entry name" value="HAD_sf"/>
</dbReference>
<dbReference type="SFLD" id="SFLDS00003">
    <property type="entry name" value="Haloacid_Dehalogenase"/>
    <property type="match status" value="1"/>
</dbReference>
<dbReference type="SUPFAM" id="SSF55008">
    <property type="entry name" value="HMA, heavy metal-associated domain"/>
    <property type="match status" value="3"/>
</dbReference>
<feature type="transmembrane region" description="Helical" evidence="10">
    <location>
        <begin position="753"/>
        <end position="775"/>
    </location>
</feature>
<proteinExistence type="inferred from homology"/>
<dbReference type="Gene3D" id="3.40.1110.10">
    <property type="entry name" value="Calcium-transporting ATPase, cytoplasmic domain N"/>
    <property type="match status" value="1"/>
</dbReference>
<dbReference type="STRING" id="1314777.A0A164ZTZ8"/>
<feature type="transmembrane region" description="Helical" evidence="10">
    <location>
        <begin position="474"/>
        <end position="493"/>
    </location>
</feature>
<feature type="transmembrane region" description="Helical" evidence="10">
    <location>
        <begin position="1159"/>
        <end position="1181"/>
    </location>
</feature>
<dbReference type="Gene3D" id="3.30.70.100">
    <property type="match status" value="3"/>
</dbReference>
<dbReference type="PROSITE" id="PS01047">
    <property type="entry name" value="HMA_1"/>
    <property type="match status" value="3"/>
</dbReference>
<dbReference type="SUPFAM" id="SSF81653">
    <property type="entry name" value="Calcium ATPase, transduction domain A"/>
    <property type="match status" value="1"/>
</dbReference>
<dbReference type="InterPro" id="IPR017969">
    <property type="entry name" value="Heavy-metal-associated_CS"/>
</dbReference>
<evidence type="ECO:0000256" key="3">
    <source>
        <dbReference type="ARBA" id="ARBA00022692"/>
    </source>
</evidence>
<dbReference type="SFLD" id="SFLDG00002">
    <property type="entry name" value="C1.7:_P-type_atpase_like"/>
    <property type="match status" value="1"/>
</dbReference>
<dbReference type="CDD" id="cd00371">
    <property type="entry name" value="HMA"/>
    <property type="match status" value="3"/>
</dbReference>
<dbReference type="InterPro" id="IPR036163">
    <property type="entry name" value="HMA_dom_sf"/>
</dbReference>
<dbReference type="PROSITE" id="PS00154">
    <property type="entry name" value="ATPASE_E1_E2"/>
    <property type="match status" value="1"/>
</dbReference>
<feature type="compositionally biased region" description="Low complexity" evidence="11">
    <location>
        <begin position="133"/>
        <end position="145"/>
    </location>
</feature>
<keyword evidence="14" id="KW-1185">Reference proteome</keyword>
<evidence type="ECO:0000256" key="9">
    <source>
        <dbReference type="ARBA" id="ARBA00023136"/>
    </source>
</evidence>
<evidence type="ECO:0000256" key="6">
    <source>
        <dbReference type="ARBA" id="ARBA00022840"/>
    </source>
</evidence>
<feature type="region of interest" description="Disordered" evidence="11">
    <location>
        <begin position="109"/>
        <end position="145"/>
    </location>
</feature>
<dbReference type="SUPFAM" id="SSF81660">
    <property type="entry name" value="Metal cation-transporting ATPase, ATP-binding domain N"/>
    <property type="match status" value="1"/>
</dbReference>